<evidence type="ECO:0000313" key="3">
    <source>
        <dbReference type="Proteomes" id="UP000609651"/>
    </source>
</evidence>
<comment type="caution">
    <text evidence="2">The sequence shown here is derived from an EMBL/GenBank/DDBJ whole genome shotgun (WGS) entry which is preliminary data.</text>
</comment>
<dbReference type="Proteomes" id="UP000609651">
    <property type="component" value="Unassembled WGS sequence"/>
</dbReference>
<dbReference type="PANTHER" id="PTHR32432:SF3">
    <property type="entry name" value="ETHANOLAMINE UTILIZATION PROTEIN EUTJ"/>
    <property type="match status" value="1"/>
</dbReference>
<dbReference type="RefSeq" id="WP_171186006.1">
    <property type="nucleotide sequence ID" value="NZ_WTPX01000047.1"/>
</dbReference>
<name>A0ABX1VDD4_9PLAN</name>
<evidence type="ECO:0000313" key="2">
    <source>
        <dbReference type="EMBL" id="NNJ25714.1"/>
    </source>
</evidence>
<dbReference type="SUPFAM" id="SSF53067">
    <property type="entry name" value="Actin-like ATPase domain"/>
    <property type="match status" value="1"/>
</dbReference>
<protein>
    <submittedName>
        <fullName evidence="2">Uncharacterized protein</fullName>
    </submittedName>
</protein>
<gene>
    <name evidence="2" type="ORF">LzC2_17870</name>
</gene>
<keyword evidence="1" id="KW-0472">Membrane</keyword>
<feature type="transmembrane region" description="Helical" evidence="1">
    <location>
        <begin position="312"/>
        <end position="333"/>
    </location>
</feature>
<dbReference type="PANTHER" id="PTHR32432">
    <property type="entry name" value="CELL DIVISION PROTEIN FTSA-RELATED"/>
    <property type="match status" value="1"/>
</dbReference>
<dbReference type="Gene3D" id="3.30.1490.300">
    <property type="match status" value="1"/>
</dbReference>
<dbReference type="EMBL" id="WTPX01000047">
    <property type="protein sequence ID" value="NNJ25714.1"/>
    <property type="molecule type" value="Genomic_DNA"/>
</dbReference>
<dbReference type="InterPro" id="IPR050696">
    <property type="entry name" value="FtsA/MreB"/>
</dbReference>
<keyword evidence="1" id="KW-0812">Transmembrane</keyword>
<sequence length="483" mass="50340">MADTLAFVWPRTGDDPLRGCVVDGAGAVRSPFEISAPLTGDGLKAALSKAKIGAKRAVVALPRSRATVRHLDLPAVSDDDLPDLVRMQAATKSAAPLDQLALDFLPLPLPTGEGANLGRAALLAMIPSKLLAEVQGTMSAAGLELATVGLNPVGFARMVATRELAAGNSLVVSRDGEFAELTLLSVGPEGARVTHTHSAHPSAESDAQWERSLLSECSRVLVSHGSVQTDGLTSVWALGKGADRLAPQLVERFGGTPHPATGWEPLGASGDSALADPGRFGGAVGLAIGAETTPGINFLAPRRRPAPKDTRLRTGLLAATVLTVLVGAGWFVLDRQKSNLRETIAGLDAQIAADDALVERNEPLLIEDAALSEWSGEATDSRAELARLDLLLPGTDRLFLENFQLTPPTSRNRATVRADGFAESADLVRLVERDLAAAGYVVRPTQTSNVTGRAGYPVKFSLSAELPPTVPGDAATTNGEAAT</sequence>
<dbReference type="InterPro" id="IPR043129">
    <property type="entry name" value="ATPase_NBD"/>
</dbReference>
<reference evidence="2 3" key="1">
    <citation type="journal article" date="2020" name="Syst. Appl. Microbiol.">
        <title>Alienimonas chondri sp. nov., a novel planctomycete isolated from the biofilm of the red alga Chondrus crispus.</title>
        <authorList>
            <person name="Vitorino I."/>
            <person name="Albuquerque L."/>
            <person name="Wiegand S."/>
            <person name="Kallscheuer N."/>
            <person name="da Costa M.S."/>
            <person name="Lobo-da-Cunha A."/>
            <person name="Jogler C."/>
            <person name="Lage O.M."/>
        </authorList>
    </citation>
    <scope>NUCLEOTIDE SEQUENCE [LARGE SCALE GENOMIC DNA]</scope>
    <source>
        <strain evidence="2 3">LzC2</strain>
    </source>
</reference>
<keyword evidence="1" id="KW-1133">Transmembrane helix</keyword>
<evidence type="ECO:0000256" key="1">
    <source>
        <dbReference type="SAM" id="Phobius"/>
    </source>
</evidence>
<keyword evidence="3" id="KW-1185">Reference proteome</keyword>
<dbReference type="Gene3D" id="3.30.420.40">
    <property type="match status" value="1"/>
</dbReference>
<accession>A0ABX1VDD4</accession>
<proteinExistence type="predicted"/>
<organism evidence="2 3">
    <name type="scientific">Alienimonas chondri</name>
    <dbReference type="NCBI Taxonomy" id="2681879"/>
    <lineage>
        <taxon>Bacteria</taxon>
        <taxon>Pseudomonadati</taxon>
        <taxon>Planctomycetota</taxon>
        <taxon>Planctomycetia</taxon>
        <taxon>Planctomycetales</taxon>
        <taxon>Planctomycetaceae</taxon>
        <taxon>Alienimonas</taxon>
    </lineage>
</organism>